<dbReference type="GO" id="GO:0000329">
    <property type="term" value="C:fungal-type vacuole membrane"/>
    <property type="evidence" value="ECO:0007669"/>
    <property type="project" value="TreeGrafter"/>
</dbReference>
<dbReference type="OrthoDB" id="1436450at2759"/>
<gene>
    <name evidence="7" type="ORF">HYPBUDRAFT_10452</name>
</gene>
<evidence type="ECO:0000313" key="8">
    <source>
        <dbReference type="Proteomes" id="UP000095085"/>
    </source>
</evidence>
<sequence>MARVMNLGTYMADFLLSFVTPDHLLSSRQKWVFGLVNLISVVIFWVLSSFLVNDLLESDIYRKPFLITYINTSCFCFYLIPYFRYEGLSIQEFVSRMKYDYHQIRLNHLASPSLEEANEEEQTELRADYGSNDDLASTMTKNEPEQINIYETCKLSLQFVILWFGANLVTNASLSYTSVALQTILLSTASFFTLIIGYLCSIEKINSQKIIGIILSFIGVVIVTRVDSSSNTNNPPVLSSHYLVIWGNLLALLGALIYGIYTILLKFKIMVPNNPSLERNLNTHLFFGFVGVFCLIFIWPFIIILHFTNLEHFQLPPSSRVVGLILINAVITFISDFCWCKAVLLTSPLTVTVGLSLTIPLAMVGDWFIKGFVVNYTYLCGALIVTIGFLIINKDEENDFTTHED</sequence>
<keyword evidence="8" id="KW-1185">Reference proteome</keyword>
<dbReference type="PANTHER" id="PTHR23051">
    <property type="entry name" value="SOLUTE CARRIER FAMILY 35, MEMBER F5"/>
    <property type="match status" value="1"/>
</dbReference>
<dbReference type="RefSeq" id="XP_020078111.1">
    <property type="nucleotide sequence ID" value="XM_020218352.1"/>
</dbReference>
<feature type="domain" description="EamA" evidence="6">
    <location>
        <begin position="161"/>
        <end position="224"/>
    </location>
</feature>
<evidence type="ECO:0000259" key="6">
    <source>
        <dbReference type="Pfam" id="PF00892"/>
    </source>
</evidence>
<feature type="transmembrane region" description="Helical" evidence="5">
    <location>
        <begin position="351"/>
        <end position="369"/>
    </location>
</feature>
<feature type="transmembrane region" description="Helical" evidence="5">
    <location>
        <begin position="31"/>
        <end position="52"/>
    </location>
</feature>
<evidence type="ECO:0000256" key="1">
    <source>
        <dbReference type="ARBA" id="ARBA00004141"/>
    </source>
</evidence>
<feature type="transmembrane region" description="Helical" evidence="5">
    <location>
        <begin position="210"/>
        <end position="228"/>
    </location>
</feature>
<keyword evidence="4 5" id="KW-0472">Membrane</keyword>
<feature type="transmembrane region" description="Helical" evidence="5">
    <location>
        <begin position="285"/>
        <end position="307"/>
    </location>
</feature>
<organism evidence="7 8">
    <name type="scientific">Hyphopichia burtonii NRRL Y-1933</name>
    <dbReference type="NCBI Taxonomy" id="984485"/>
    <lineage>
        <taxon>Eukaryota</taxon>
        <taxon>Fungi</taxon>
        <taxon>Dikarya</taxon>
        <taxon>Ascomycota</taxon>
        <taxon>Saccharomycotina</taxon>
        <taxon>Pichiomycetes</taxon>
        <taxon>Debaryomycetaceae</taxon>
        <taxon>Hyphopichia</taxon>
    </lineage>
</organism>
<dbReference type="InterPro" id="IPR000620">
    <property type="entry name" value="EamA_dom"/>
</dbReference>
<dbReference type="Pfam" id="PF00892">
    <property type="entry name" value="EamA"/>
    <property type="match status" value="1"/>
</dbReference>
<dbReference type="STRING" id="984485.A0A1E4RP45"/>
<dbReference type="InterPro" id="IPR037185">
    <property type="entry name" value="EmrE-like"/>
</dbReference>
<evidence type="ECO:0000256" key="5">
    <source>
        <dbReference type="SAM" id="Phobius"/>
    </source>
</evidence>
<dbReference type="PANTHER" id="PTHR23051:SF0">
    <property type="entry name" value="SOLUTE CARRIER FAMILY 35 MEMBER F5"/>
    <property type="match status" value="1"/>
</dbReference>
<feature type="transmembrane region" description="Helical" evidence="5">
    <location>
        <begin position="64"/>
        <end position="83"/>
    </location>
</feature>
<dbReference type="Proteomes" id="UP000095085">
    <property type="component" value="Unassembled WGS sequence"/>
</dbReference>
<evidence type="ECO:0000256" key="2">
    <source>
        <dbReference type="ARBA" id="ARBA00022692"/>
    </source>
</evidence>
<dbReference type="AlphaFoldDB" id="A0A1E4RP45"/>
<feature type="transmembrane region" description="Helical" evidence="5">
    <location>
        <begin position="375"/>
        <end position="392"/>
    </location>
</feature>
<dbReference type="GeneID" id="30992902"/>
<name>A0A1E4RP45_9ASCO</name>
<dbReference type="EMBL" id="KV454539">
    <property type="protein sequence ID" value="ODV69044.1"/>
    <property type="molecule type" value="Genomic_DNA"/>
</dbReference>
<keyword evidence="3 5" id="KW-1133">Transmembrane helix</keyword>
<feature type="transmembrane region" description="Helical" evidence="5">
    <location>
        <begin position="240"/>
        <end position="264"/>
    </location>
</feature>
<evidence type="ECO:0000256" key="4">
    <source>
        <dbReference type="ARBA" id="ARBA00023136"/>
    </source>
</evidence>
<evidence type="ECO:0000256" key="3">
    <source>
        <dbReference type="ARBA" id="ARBA00022989"/>
    </source>
</evidence>
<dbReference type="SUPFAM" id="SSF103481">
    <property type="entry name" value="Multidrug resistance efflux transporter EmrE"/>
    <property type="match status" value="2"/>
</dbReference>
<reference evidence="8" key="1">
    <citation type="submission" date="2016-05" db="EMBL/GenBank/DDBJ databases">
        <title>Comparative genomics of biotechnologically important yeasts.</title>
        <authorList>
            <consortium name="DOE Joint Genome Institute"/>
            <person name="Riley R."/>
            <person name="Haridas S."/>
            <person name="Wolfe K.H."/>
            <person name="Lopes M.R."/>
            <person name="Hittinger C.T."/>
            <person name="Goker M."/>
            <person name="Salamov A."/>
            <person name="Wisecaver J."/>
            <person name="Long T.M."/>
            <person name="Aerts A.L."/>
            <person name="Barry K."/>
            <person name="Choi C."/>
            <person name="Clum A."/>
            <person name="Coughlan A.Y."/>
            <person name="Deshpande S."/>
            <person name="Douglass A.P."/>
            <person name="Hanson S.J."/>
            <person name="Klenk H.-P."/>
            <person name="Labutti K."/>
            <person name="Lapidus A."/>
            <person name="Lindquist E."/>
            <person name="Lipzen A."/>
            <person name="Meier-Kolthoff J.P."/>
            <person name="Ohm R.A."/>
            <person name="Otillar R.P."/>
            <person name="Pangilinan J."/>
            <person name="Peng Y."/>
            <person name="Rokas A."/>
            <person name="Rosa C.A."/>
            <person name="Scheuner C."/>
            <person name="Sibirny A.A."/>
            <person name="Slot J.C."/>
            <person name="Stielow J.B."/>
            <person name="Sun H."/>
            <person name="Kurtzman C.P."/>
            <person name="Blackwell M."/>
            <person name="Grigoriev I.V."/>
            <person name="Jeffries T.W."/>
        </authorList>
    </citation>
    <scope>NUCLEOTIDE SEQUENCE [LARGE SCALE GENOMIC DNA]</scope>
    <source>
        <strain evidence="8">NRRL Y-1933</strain>
    </source>
</reference>
<evidence type="ECO:0000313" key="7">
    <source>
        <dbReference type="EMBL" id="ODV69044.1"/>
    </source>
</evidence>
<comment type="subcellular location">
    <subcellularLocation>
        <location evidence="1">Membrane</location>
        <topology evidence="1">Multi-pass membrane protein</topology>
    </subcellularLocation>
</comment>
<proteinExistence type="predicted"/>
<keyword evidence="2 5" id="KW-0812">Transmembrane</keyword>
<accession>A0A1E4RP45</accession>
<feature type="transmembrane region" description="Helical" evidence="5">
    <location>
        <begin position="179"/>
        <end position="198"/>
    </location>
</feature>
<protein>
    <recommendedName>
        <fullName evidence="6">EamA domain-containing protein</fullName>
    </recommendedName>
</protein>